<sequence length="316" mass="33737">MNDAILAVDGGGTRTRAVVVARDGHVIERRHAGGSNPYDKADWAETLGGLLRGIGPCPLRAATVGLAGYSALRPSSRMQEEVIRQALGPDVAIMTCSDVEIACIGAFADGPGILALAGTGSVIWADDHQHPPLRVGGWGFMLGDEGSGYWIGRIALGRVVYFLDTRHPDGAAFARSILQAMDLPDDPDVAGEALLEWQRIQAHPRSAIASLAHVVDRLADEGCVEARRILVRAARFLSSQVRTARARLKHPLPWSHSGSVFHSRTVVGAVTRFLDEAPQPPQFSAIGGAAMRAARLAGWEIGPSWLARLRQGLSCD</sequence>
<dbReference type="InterPro" id="IPR043129">
    <property type="entry name" value="ATPase_NBD"/>
</dbReference>
<reference evidence="2 3" key="1">
    <citation type="submission" date="2018-05" db="EMBL/GenBank/DDBJ databases">
        <title>Komagataeibacter cocois sp. nov., for a novel cellulose- producing strain isolated from coconut milk.</title>
        <authorList>
            <person name="Liu L."/>
            <person name="Wang Y."/>
            <person name="Liu S."/>
            <person name="Bi J."/>
            <person name="Chen H."/>
            <person name="Deng J."/>
            <person name="Zhang C."/>
            <person name="Hu Q."/>
            <person name="Li C."/>
        </authorList>
    </citation>
    <scope>NUCLEOTIDE SEQUENCE [LARGE SCALE GENOMIC DNA]</scope>
    <source>
        <strain evidence="2 3">WE7</strain>
    </source>
</reference>
<dbReference type="Pfam" id="PF01869">
    <property type="entry name" value="BcrAD_BadFG"/>
    <property type="match status" value="1"/>
</dbReference>
<evidence type="ECO:0000313" key="2">
    <source>
        <dbReference type="EMBL" id="RBM07515.1"/>
    </source>
</evidence>
<dbReference type="CDD" id="cd24007">
    <property type="entry name" value="ASKHA_NBD_eukNAGK-like"/>
    <property type="match status" value="1"/>
</dbReference>
<comment type="caution">
    <text evidence="2">The sequence shown here is derived from an EMBL/GenBank/DDBJ whole genome shotgun (WGS) entry which is preliminary data.</text>
</comment>
<evidence type="ECO:0000313" key="3">
    <source>
        <dbReference type="Proteomes" id="UP000252680"/>
    </source>
</evidence>
<feature type="domain" description="ATPase BadF/BadG/BcrA/BcrD type" evidence="1">
    <location>
        <begin position="8"/>
        <end position="291"/>
    </location>
</feature>
<dbReference type="InterPro" id="IPR052519">
    <property type="entry name" value="Euk-type_GlcNAc_Kinase"/>
</dbReference>
<name>A0A365YYU4_9PROT</name>
<proteinExistence type="predicted"/>
<dbReference type="PANTHER" id="PTHR43190:SF3">
    <property type="entry name" value="N-ACETYL-D-GLUCOSAMINE KINASE"/>
    <property type="match status" value="1"/>
</dbReference>
<dbReference type="InterPro" id="IPR002731">
    <property type="entry name" value="ATPase_BadF"/>
</dbReference>
<evidence type="ECO:0000259" key="1">
    <source>
        <dbReference type="Pfam" id="PF01869"/>
    </source>
</evidence>
<organism evidence="2 3">
    <name type="scientific">Novacetimonas cocois</name>
    <dbReference type="NCBI Taxonomy" id="1747507"/>
    <lineage>
        <taxon>Bacteria</taxon>
        <taxon>Pseudomonadati</taxon>
        <taxon>Pseudomonadota</taxon>
        <taxon>Alphaproteobacteria</taxon>
        <taxon>Acetobacterales</taxon>
        <taxon>Acetobacteraceae</taxon>
        <taxon>Novacetimonas</taxon>
    </lineage>
</organism>
<protein>
    <submittedName>
        <fullName evidence="2">N-acetylglucosamine kinase</fullName>
    </submittedName>
</protein>
<gene>
    <name evidence="2" type="ORF">NJLHNGOC_07755</name>
</gene>
<keyword evidence="3" id="KW-1185">Reference proteome</keyword>
<keyword evidence="2" id="KW-0418">Kinase</keyword>
<dbReference type="Proteomes" id="UP000252680">
    <property type="component" value="Unassembled WGS sequence"/>
</dbReference>
<dbReference type="GO" id="GO:0016301">
    <property type="term" value="F:kinase activity"/>
    <property type="evidence" value="ECO:0007669"/>
    <property type="project" value="UniProtKB-KW"/>
</dbReference>
<dbReference type="OrthoDB" id="63487at2"/>
<dbReference type="AlphaFoldDB" id="A0A365YYU4"/>
<accession>A0A365YYU4</accession>
<dbReference type="RefSeq" id="WP_113595852.1">
    <property type="nucleotide sequence ID" value="NZ_QEXL01000008.1"/>
</dbReference>
<dbReference type="PANTHER" id="PTHR43190">
    <property type="entry name" value="N-ACETYL-D-GLUCOSAMINE KINASE"/>
    <property type="match status" value="1"/>
</dbReference>
<dbReference type="Gene3D" id="3.30.420.40">
    <property type="match status" value="2"/>
</dbReference>
<dbReference type="EMBL" id="QEXL01000008">
    <property type="protein sequence ID" value="RBM07515.1"/>
    <property type="molecule type" value="Genomic_DNA"/>
</dbReference>
<keyword evidence="2" id="KW-0808">Transferase</keyword>
<dbReference type="SUPFAM" id="SSF53067">
    <property type="entry name" value="Actin-like ATPase domain"/>
    <property type="match status" value="2"/>
</dbReference>